<feature type="domain" description="JmjC" evidence="2">
    <location>
        <begin position="109"/>
        <end position="268"/>
    </location>
</feature>
<dbReference type="SUPFAM" id="SSF51197">
    <property type="entry name" value="Clavaminate synthase-like"/>
    <property type="match status" value="1"/>
</dbReference>
<accession>A0AA38XXG6</accession>
<dbReference type="PANTHER" id="PTHR43747">
    <property type="entry name" value="FAD-BINDING PROTEIN"/>
    <property type="match status" value="1"/>
</dbReference>
<dbReference type="SUPFAM" id="SSF51905">
    <property type="entry name" value="FAD/NAD(P)-binding domain"/>
    <property type="match status" value="1"/>
</dbReference>
<dbReference type="InterPro" id="IPR014710">
    <property type="entry name" value="RmlC-like_jellyroll"/>
</dbReference>
<dbReference type="AlphaFoldDB" id="A0AA38XXG6"/>
<evidence type="ECO:0000256" key="1">
    <source>
        <dbReference type="ARBA" id="ARBA00005706"/>
    </source>
</evidence>
<dbReference type="InterPro" id="IPR041667">
    <property type="entry name" value="Cupin_8"/>
</dbReference>
<evidence type="ECO:0000259" key="2">
    <source>
        <dbReference type="PROSITE" id="PS51184"/>
    </source>
</evidence>
<organism evidence="3">
    <name type="scientific">Knufia peltigerae</name>
    <dbReference type="NCBI Taxonomy" id="1002370"/>
    <lineage>
        <taxon>Eukaryota</taxon>
        <taxon>Fungi</taxon>
        <taxon>Dikarya</taxon>
        <taxon>Ascomycota</taxon>
        <taxon>Pezizomycotina</taxon>
        <taxon>Eurotiomycetes</taxon>
        <taxon>Chaetothyriomycetidae</taxon>
        <taxon>Chaetothyriales</taxon>
        <taxon>Trichomeriaceae</taxon>
        <taxon>Knufia</taxon>
    </lineage>
</organism>
<dbReference type="InterPro" id="IPR003347">
    <property type="entry name" value="JmjC_dom"/>
</dbReference>
<dbReference type="PANTHER" id="PTHR43747:SF4">
    <property type="entry name" value="FLAVIN-DEPENDENT TRYPTOPHAN HALOGENASE"/>
    <property type="match status" value="1"/>
</dbReference>
<name>A0AA38XXG6_9EURO</name>
<reference evidence="3" key="1">
    <citation type="submission" date="2022-10" db="EMBL/GenBank/DDBJ databases">
        <title>Culturing micro-colonial fungi from biological soil crusts in the Mojave desert and describing Neophaeococcomyces mojavensis, and introducing the new genera and species Taxawa tesnikishii.</title>
        <authorList>
            <person name="Kurbessoian T."/>
            <person name="Stajich J.E."/>
        </authorList>
    </citation>
    <scope>NUCLEOTIDE SEQUENCE</scope>
    <source>
        <strain evidence="3">TK_35</strain>
    </source>
</reference>
<protein>
    <recommendedName>
        <fullName evidence="2">JmjC domain-containing protein</fullName>
    </recommendedName>
</protein>
<dbReference type="InterPro" id="IPR006905">
    <property type="entry name" value="Flavin_halogenase"/>
</dbReference>
<dbReference type="GO" id="GO:0004497">
    <property type="term" value="F:monooxygenase activity"/>
    <property type="evidence" value="ECO:0007669"/>
    <property type="project" value="InterPro"/>
</dbReference>
<proteinExistence type="inferred from homology"/>
<dbReference type="InterPro" id="IPR036188">
    <property type="entry name" value="FAD/NAD-bd_sf"/>
</dbReference>
<sequence>MRTLEGLDPTALPLQTLVAAGEPVVLRGIARDWALVQAGSRSLQEAMAYLRGFDAGVPVPYSFGGPEIEGRPFYNADFTRLNFEVRRGLLTEVLDAIADHLDSPSPPTYYVASLLIARALPGFAQHNDAGLAGQGIDASASIWVGNRVTASCHYDIPDNLACCAVGRRRFTLFPPAQIDNLYPGPMEPTPGGQVVSVVDVDQPDFDRHPRFRDAMASAQTATLEPGDAIFIPGLWWHHVRSLEPFNVLVNYWWRSAPGHLGSPLPALQHAMWALRDLPAREKQAWARIFQYYVFGPGEQAGQHLPEAARGELAPFDETQARRMRAHLLGSIRRVVIAGGGTAGWLAGCALAHQFRQQLDITLVESEQIGTVGVGESTVPPIRTFHRFLQIDEQEFLREVAGTFKLSISFENWRRPGERFIHPFGTIGQGTWATPFHHFWLDSLRRGMPSELGDFCLESAASLADRFSLQTQPQVNYAYHFDAGLYARFLRGKAEANGLRRVEGKIREVRQHPHDGSVAALVLDDGQVIEGDLFIDCTGFRGLLTEQTLHSGYEDWNEWLPSDRAVAVQTDSTAPPVPYTRAIAHEAGWRWHIALQHRVGCGLVFSSRHMSDDEAQAKLLRDVDGRPLRDPWLVPFRSGRRLQAWNRNVVALGLASGFIEPLESTSIHLTISAVVRLIQLFPSDGITPSLVALYNDVSRQEMEHVRDFIILHYHANQRDEPMWKACREMALPESLQLRLRAWRERAHAWQDPGELFRVDSWTSVLMGQGIQPGPPHPLARAIGDADLRTLLNRLRKPVQEAVAKMPSQADFIERYCKAAPDAWQRGRAVA</sequence>
<dbReference type="SMART" id="SM00558">
    <property type="entry name" value="JmjC"/>
    <property type="match status" value="1"/>
</dbReference>
<dbReference type="Pfam" id="PF13621">
    <property type="entry name" value="Cupin_8"/>
    <property type="match status" value="1"/>
</dbReference>
<gene>
    <name evidence="3" type="ORF">H2204_009669</name>
</gene>
<dbReference type="FunFam" id="3.50.50.60:FF:000280">
    <property type="entry name" value="Tryptophan halogenase"/>
    <property type="match status" value="1"/>
</dbReference>
<evidence type="ECO:0000313" key="3">
    <source>
        <dbReference type="EMBL" id="KAJ9627442.1"/>
    </source>
</evidence>
<dbReference type="Gene3D" id="2.60.120.10">
    <property type="entry name" value="Jelly Rolls"/>
    <property type="match status" value="1"/>
</dbReference>
<dbReference type="PROSITE" id="PS51184">
    <property type="entry name" value="JMJC"/>
    <property type="match status" value="1"/>
</dbReference>
<dbReference type="InterPro" id="IPR050816">
    <property type="entry name" value="Flavin-dep_Halogenase_NPB"/>
</dbReference>
<dbReference type="EMBL" id="JAPDRN010000077">
    <property type="protein sequence ID" value="KAJ9627442.1"/>
    <property type="molecule type" value="Genomic_DNA"/>
</dbReference>
<comment type="caution">
    <text evidence="3">The sequence shown here is derived from an EMBL/GenBank/DDBJ whole genome shotgun (WGS) entry which is preliminary data.</text>
</comment>
<dbReference type="Pfam" id="PF04820">
    <property type="entry name" value="Trp_halogenase"/>
    <property type="match status" value="1"/>
</dbReference>
<comment type="similarity">
    <text evidence="1">Belongs to the flavin-dependent halogenase family.</text>
</comment>
<dbReference type="Gene3D" id="3.50.50.60">
    <property type="entry name" value="FAD/NAD(P)-binding domain"/>
    <property type="match status" value="1"/>
</dbReference>